<accession>A2FDI3</accession>
<dbReference type="RefSeq" id="XP_001309942.1">
    <property type="nucleotide sequence ID" value="XM_001309941.1"/>
</dbReference>
<dbReference type="Proteomes" id="UP000001542">
    <property type="component" value="Unassembled WGS sequence"/>
</dbReference>
<dbReference type="PANTHER" id="PTHR18929:SF132">
    <property type="entry name" value="PROTEIN DISULFIDE-ISOMERASE A3"/>
    <property type="match status" value="1"/>
</dbReference>
<dbReference type="GO" id="GO:0003756">
    <property type="term" value="F:protein disulfide isomerase activity"/>
    <property type="evidence" value="ECO:0000318"/>
    <property type="project" value="GO_Central"/>
</dbReference>
<feature type="region of interest" description="Disordered" evidence="8">
    <location>
        <begin position="488"/>
        <end position="507"/>
    </location>
</feature>
<dbReference type="InParanoid" id="A2FDI3"/>
<dbReference type="SMR" id="A2FDI3"/>
<dbReference type="VEuPathDB" id="TrichDB:TVAG_315140"/>
<evidence type="ECO:0000256" key="1">
    <source>
        <dbReference type="ARBA" id="ARBA00001182"/>
    </source>
</evidence>
<dbReference type="EMBL" id="DS113733">
    <property type="protein sequence ID" value="EAX97012.1"/>
    <property type="molecule type" value="Genomic_DNA"/>
</dbReference>
<evidence type="ECO:0000256" key="4">
    <source>
        <dbReference type="ARBA" id="ARBA00012723"/>
    </source>
</evidence>
<dbReference type="GO" id="GO:0034976">
    <property type="term" value="P:response to endoplasmic reticulum stress"/>
    <property type="evidence" value="ECO:0000318"/>
    <property type="project" value="GO_Central"/>
</dbReference>
<dbReference type="PANTHER" id="PTHR18929">
    <property type="entry name" value="PROTEIN DISULFIDE ISOMERASE"/>
    <property type="match status" value="1"/>
</dbReference>
<dbReference type="InterPro" id="IPR036249">
    <property type="entry name" value="Thioredoxin-like_sf"/>
</dbReference>
<dbReference type="Pfam" id="PF13848">
    <property type="entry name" value="Thioredoxin_6"/>
    <property type="match status" value="1"/>
</dbReference>
<gene>
    <name evidence="10" type="ORF">TVAG_315140</name>
</gene>
<feature type="signal peptide" evidence="9">
    <location>
        <begin position="1"/>
        <end position="15"/>
    </location>
</feature>
<dbReference type="GO" id="GO:0005788">
    <property type="term" value="C:endoplasmic reticulum lumen"/>
    <property type="evidence" value="ECO:0007669"/>
    <property type="project" value="UniProtKB-SubCell"/>
</dbReference>
<keyword evidence="5" id="KW-0256">Endoplasmic reticulum</keyword>
<dbReference type="EC" id="5.3.4.1" evidence="4"/>
<reference evidence="10" key="1">
    <citation type="submission" date="2006-10" db="EMBL/GenBank/DDBJ databases">
        <authorList>
            <person name="Amadeo P."/>
            <person name="Zhao Q."/>
            <person name="Wortman J."/>
            <person name="Fraser-Liggett C."/>
            <person name="Carlton J."/>
        </authorList>
    </citation>
    <scope>NUCLEOTIDE SEQUENCE</scope>
    <source>
        <strain evidence="10">G3</strain>
    </source>
</reference>
<evidence type="ECO:0000256" key="5">
    <source>
        <dbReference type="ARBA" id="ARBA00022824"/>
    </source>
</evidence>
<evidence type="ECO:0000256" key="6">
    <source>
        <dbReference type="ARBA" id="ARBA00023235"/>
    </source>
</evidence>
<protein>
    <recommendedName>
        <fullName evidence="4">protein disulfide-isomerase</fullName>
        <ecNumber evidence="4">5.3.4.1</ecNumber>
    </recommendedName>
</protein>
<dbReference type="KEGG" id="tva:4754791"/>
<keyword evidence="9" id="KW-0732">Signal</keyword>
<dbReference type="GO" id="GO:0006457">
    <property type="term" value="P:protein folding"/>
    <property type="evidence" value="ECO:0000318"/>
    <property type="project" value="GO_Central"/>
</dbReference>
<name>A2FDI3_TRIV3</name>
<keyword evidence="7" id="KW-0676">Redox-active center</keyword>
<evidence type="ECO:0000256" key="3">
    <source>
        <dbReference type="ARBA" id="ARBA00006347"/>
    </source>
</evidence>
<dbReference type="eggNOG" id="KOG0190">
    <property type="taxonomic scope" value="Eukaryota"/>
</dbReference>
<sequence>MLFSFLSLFLALASSRRRPGKRYTKDNDPVRYMRELEFRNTIDQYDLALVLFYDKDNDDCKRMIEGYRYAAERSHGKADYIVLSARHATDLADELGVDTYPALFAFRYGTQIAKLPNTTQGREAYFYVCNVTASKYKYVNQVDEARSIVEKMNATIIVALPDINAKLDKILSIVSAKFMKKSHMWVTQTAELADAFNAPFPGITIIRTQDDKNISYPGDPFKITTKSLSDFIEKNIDSKYEIMNSTFNAVSNDNKAMYFATIYDFSNLTMMAEVRQVLDRVSEKINTDESTKIPIRYGDATALKVNLSRLNIQNFSLPIYGFFQVDQYNYKKWIFKGNPSPNAVALFAMDHLRGKIKETLIETPVSSTRARYPLMTFSGADLKKQLENTEKDFIVNFYGWPCKNCQEVEDLFYETATWAKKSSISHVVFATVNASCNDIPVTIWRNETYPYAWMFPATNKTHPFPIGKRRSLYLMAQLLKDNSTQPIKAAMPPKPEWTPEPVKDDEL</sequence>
<evidence type="ECO:0000256" key="2">
    <source>
        <dbReference type="ARBA" id="ARBA00004319"/>
    </source>
</evidence>
<comment type="catalytic activity">
    <reaction evidence="1">
        <text>Catalyzes the rearrangement of -S-S- bonds in proteins.</text>
        <dbReference type="EC" id="5.3.4.1"/>
    </reaction>
</comment>
<reference evidence="10" key="2">
    <citation type="journal article" date="2007" name="Science">
        <title>Draft genome sequence of the sexually transmitted pathogen Trichomonas vaginalis.</title>
        <authorList>
            <person name="Carlton J.M."/>
            <person name="Hirt R.P."/>
            <person name="Silva J.C."/>
            <person name="Delcher A.L."/>
            <person name="Schatz M."/>
            <person name="Zhao Q."/>
            <person name="Wortman J.R."/>
            <person name="Bidwell S.L."/>
            <person name="Alsmark U.C.M."/>
            <person name="Besteiro S."/>
            <person name="Sicheritz-Ponten T."/>
            <person name="Noel C.J."/>
            <person name="Dacks J.B."/>
            <person name="Foster P.G."/>
            <person name="Simillion C."/>
            <person name="Van de Peer Y."/>
            <person name="Miranda-Saavedra D."/>
            <person name="Barton G.J."/>
            <person name="Westrop G.D."/>
            <person name="Mueller S."/>
            <person name="Dessi D."/>
            <person name="Fiori P.L."/>
            <person name="Ren Q."/>
            <person name="Paulsen I."/>
            <person name="Zhang H."/>
            <person name="Bastida-Corcuera F.D."/>
            <person name="Simoes-Barbosa A."/>
            <person name="Brown M.T."/>
            <person name="Hayes R.D."/>
            <person name="Mukherjee M."/>
            <person name="Okumura C.Y."/>
            <person name="Schneider R."/>
            <person name="Smith A.J."/>
            <person name="Vanacova S."/>
            <person name="Villalvazo M."/>
            <person name="Haas B.J."/>
            <person name="Pertea M."/>
            <person name="Feldblyum T.V."/>
            <person name="Utterback T.R."/>
            <person name="Shu C.L."/>
            <person name="Osoegawa K."/>
            <person name="de Jong P.J."/>
            <person name="Hrdy I."/>
            <person name="Horvathova L."/>
            <person name="Zubacova Z."/>
            <person name="Dolezal P."/>
            <person name="Malik S.B."/>
            <person name="Logsdon J.M. Jr."/>
            <person name="Henze K."/>
            <person name="Gupta A."/>
            <person name="Wang C.C."/>
            <person name="Dunne R.L."/>
            <person name="Upcroft J.A."/>
            <person name="Upcroft P."/>
            <person name="White O."/>
            <person name="Salzberg S.L."/>
            <person name="Tang P."/>
            <person name="Chiu C.-H."/>
            <person name="Lee Y.-S."/>
            <person name="Embley T.M."/>
            <person name="Coombs G.H."/>
            <person name="Mottram J.C."/>
            <person name="Tachezy J."/>
            <person name="Fraser-Liggett C.M."/>
            <person name="Johnson P.J."/>
        </authorList>
    </citation>
    <scope>NUCLEOTIDE SEQUENCE [LARGE SCALE GENOMIC DNA]</scope>
    <source>
        <strain evidence="10">G3</strain>
    </source>
</reference>
<keyword evidence="11" id="KW-1185">Reference proteome</keyword>
<comment type="similarity">
    <text evidence="3">Belongs to the protein disulfide isomerase family.</text>
</comment>
<dbReference type="STRING" id="5722.A2FDI3"/>
<evidence type="ECO:0000256" key="7">
    <source>
        <dbReference type="ARBA" id="ARBA00023284"/>
    </source>
</evidence>
<evidence type="ECO:0000313" key="11">
    <source>
        <dbReference type="Proteomes" id="UP000001542"/>
    </source>
</evidence>
<comment type="subcellular location">
    <subcellularLocation>
        <location evidence="2">Endoplasmic reticulum lumen</location>
    </subcellularLocation>
</comment>
<keyword evidence="6" id="KW-0413">Isomerase</keyword>
<evidence type="ECO:0000256" key="8">
    <source>
        <dbReference type="SAM" id="MobiDB-lite"/>
    </source>
</evidence>
<evidence type="ECO:0000256" key="9">
    <source>
        <dbReference type="SAM" id="SignalP"/>
    </source>
</evidence>
<proteinExistence type="inferred from homology"/>
<dbReference type="VEuPathDB" id="TrichDB:TVAGG3_0572140"/>
<dbReference type="Gene3D" id="3.40.30.10">
    <property type="entry name" value="Glutaredoxin"/>
    <property type="match status" value="3"/>
</dbReference>
<dbReference type="OrthoDB" id="427280at2759"/>
<dbReference type="AlphaFoldDB" id="A2FDI3"/>
<dbReference type="GO" id="GO:0005783">
    <property type="term" value="C:endoplasmic reticulum"/>
    <property type="evidence" value="ECO:0000318"/>
    <property type="project" value="GO_Central"/>
</dbReference>
<dbReference type="SUPFAM" id="SSF52833">
    <property type="entry name" value="Thioredoxin-like"/>
    <property type="match status" value="3"/>
</dbReference>
<organism evidence="10 11">
    <name type="scientific">Trichomonas vaginalis (strain ATCC PRA-98 / G3)</name>
    <dbReference type="NCBI Taxonomy" id="412133"/>
    <lineage>
        <taxon>Eukaryota</taxon>
        <taxon>Metamonada</taxon>
        <taxon>Parabasalia</taxon>
        <taxon>Trichomonadida</taxon>
        <taxon>Trichomonadidae</taxon>
        <taxon>Trichomonas</taxon>
    </lineage>
</organism>
<feature type="chain" id="PRO_5013017009" description="protein disulfide-isomerase" evidence="9">
    <location>
        <begin position="16"/>
        <end position="507"/>
    </location>
</feature>
<evidence type="ECO:0000313" key="10">
    <source>
        <dbReference type="EMBL" id="EAX97012.1"/>
    </source>
</evidence>